<dbReference type="NCBIfam" id="NF001862">
    <property type="entry name" value="PRK00601.1"/>
    <property type="match status" value="1"/>
</dbReference>
<dbReference type="InterPro" id="IPR033704">
    <property type="entry name" value="dUTPase_trimeric"/>
</dbReference>
<dbReference type="NCBIfam" id="TIGR00576">
    <property type="entry name" value="dut"/>
    <property type="match status" value="1"/>
</dbReference>
<dbReference type="Gene3D" id="2.70.40.10">
    <property type="match status" value="1"/>
</dbReference>
<evidence type="ECO:0000256" key="2">
    <source>
        <dbReference type="ARBA" id="ARBA00012379"/>
    </source>
</evidence>
<protein>
    <recommendedName>
        <fullName evidence="2">dUTP diphosphatase</fullName>
        <ecNumber evidence="2">3.6.1.23</ecNumber>
    </recommendedName>
</protein>
<evidence type="ECO:0000256" key="1">
    <source>
        <dbReference type="ARBA" id="ARBA00006581"/>
    </source>
</evidence>
<accession>A0A1G1VBE7</accession>
<reference evidence="7 8" key="1">
    <citation type="journal article" date="2016" name="Nat. Commun.">
        <title>Thousands of microbial genomes shed light on interconnected biogeochemical processes in an aquifer system.</title>
        <authorList>
            <person name="Anantharaman K."/>
            <person name="Brown C.T."/>
            <person name="Hug L.A."/>
            <person name="Sharon I."/>
            <person name="Castelle C.J."/>
            <person name="Probst A.J."/>
            <person name="Thomas B.C."/>
            <person name="Singh A."/>
            <person name="Wilkins M.J."/>
            <person name="Karaoz U."/>
            <person name="Brodie E.L."/>
            <person name="Williams K.H."/>
            <person name="Hubbard S.S."/>
            <person name="Banfield J.F."/>
        </authorList>
    </citation>
    <scope>NUCLEOTIDE SEQUENCE [LARGE SCALE GENOMIC DNA]</scope>
</reference>
<evidence type="ECO:0000256" key="3">
    <source>
        <dbReference type="ARBA" id="ARBA00022801"/>
    </source>
</evidence>
<name>A0A1G1VBE7_9BACT</name>
<dbReference type="GO" id="GO:0004170">
    <property type="term" value="F:dUTP diphosphatase activity"/>
    <property type="evidence" value="ECO:0007669"/>
    <property type="project" value="UniProtKB-EC"/>
</dbReference>
<comment type="catalytic activity">
    <reaction evidence="5">
        <text>dUTP + H2O = dUMP + diphosphate + H(+)</text>
        <dbReference type="Rhea" id="RHEA:10248"/>
        <dbReference type="ChEBI" id="CHEBI:15377"/>
        <dbReference type="ChEBI" id="CHEBI:15378"/>
        <dbReference type="ChEBI" id="CHEBI:33019"/>
        <dbReference type="ChEBI" id="CHEBI:61555"/>
        <dbReference type="ChEBI" id="CHEBI:246422"/>
        <dbReference type="EC" id="3.6.1.23"/>
    </reaction>
</comment>
<comment type="caution">
    <text evidence="7">The sequence shown here is derived from an EMBL/GenBank/DDBJ whole genome shotgun (WGS) entry which is preliminary data.</text>
</comment>
<dbReference type="PANTHER" id="PTHR11241">
    <property type="entry name" value="DEOXYURIDINE 5'-TRIPHOSPHATE NUCLEOTIDOHYDROLASE"/>
    <property type="match status" value="1"/>
</dbReference>
<sequence length="144" mass="15609">MARPTIKFKLLSPDSKLPQYAHSDDAGFDIFSVETVVLEPGQRHVFKTGLTSQIPQGWFVSVRDKSGLAAKHGLHTMGGVIDAGYRGEWGVILVNNGQEVVTIEKGDKIAQGIMQQAEQAQIELVEVLEDTERGEGGFGSTGKK</sequence>
<dbReference type="SUPFAM" id="SSF51283">
    <property type="entry name" value="dUTPase-like"/>
    <property type="match status" value="1"/>
</dbReference>
<dbReference type="GO" id="GO:0006226">
    <property type="term" value="P:dUMP biosynthetic process"/>
    <property type="evidence" value="ECO:0007669"/>
    <property type="project" value="InterPro"/>
</dbReference>
<dbReference type="Proteomes" id="UP000178659">
    <property type="component" value="Unassembled WGS sequence"/>
</dbReference>
<keyword evidence="3" id="KW-0378">Hydrolase</keyword>
<dbReference type="PANTHER" id="PTHR11241:SF0">
    <property type="entry name" value="DEOXYURIDINE 5'-TRIPHOSPHATE NUCLEOTIDOHYDROLASE"/>
    <property type="match status" value="1"/>
</dbReference>
<comment type="similarity">
    <text evidence="1">Belongs to the dUTPase family.</text>
</comment>
<keyword evidence="4" id="KW-0546">Nucleotide metabolism</keyword>
<evidence type="ECO:0000313" key="8">
    <source>
        <dbReference type="Proteomes" id="UP000178659"/>
    </source>
</evidence>
<feature type="domain" description="dUTPase-like" evidence="6">
    <location>
        <begin position="16"/>
        <end position="142"/>
    </location>
</feature>
<evidence type="ECO:0000256" key="5">
    <source>
        <dbReference type="ARBA" id="ARBA00047686"/>
    </source>
</evidence>
<dbReference type="InterPro" id="IPR008181">
    <property type="entry name" value="dUTPase"/>
</dbReference>
<dbReference type="GO" id="GO:0046081">
    <property type="term" value="P:dUTP catabolic process"/>
    <property type="evidence" value="ECO:0007669"/>
    <property type="project" value="InterPro"/>
</dbReference>
<dbReference type="EMBL" id="MHCC01000025">
    <property type="protein sequence ID" value="OGY12753.1"/>
    <property type="molecule type" value="Genomic_DNA"/>
</dbReference>
<dbReference type="GO" id="GO:0000287">
    <property type="term" value="F:magnesium ion binding"/>
    <property type="evidence" value="ECO:0007669"/>
    <property type="project" value="InterPro"/>
</dbReference>
<evidence type="ECO:0000259" key="6">
    <source>
        <dbReference type="Pfam" id="PF00692"/>
    </source>
</evidence>
<dbReference type="InterPro" id="IPR036157">
    <property type="entry name" value="dUTPase-like_sf"/>
</dbReference>
<dbReference type="AlphaFoldDB" id="A0A1G1VBE7"/>
<dbReference type="InterPro" id="IPR029054">
    <property type="entry name" value="dUTPase-like"/>
</dbReference>
<dbReference type="EC" id="3.6.1.23" evidence="2"/>
<dbReference type="Pfam" id="PF00692">
    <property type="entry name" value="dUTPase"/>
    <property type="match status" value="1"/>
</dbReference>
<gene>
    <name evidence="7" type="ORF">A3A77_00140</name>
</gene>
<evidence type="ECO:0000256" key="4">
    <source>
        <dbReference type="ARBA" id="ARBA00023080"/>
    </source>
</evidence>
<proteinExistence type="inferred from homology"/>
<dbReference type="CDD" id="cd07557">
    <property type="entry name" value="trimeric_dUTPase"/>
    <property type="match status" value="1"/>
</dbReference>
<organism evidence="7 8">
    <name type="scientific">Candidatus Blackburnbacteria bacterium RIFCSPLOWO2_01_FULL_40_20</name>
    <dbReference type="NCBI Taxonomy" id="1797519"/>
    <lineage>
        <taxon>Bacteria</taxon>
        <taxon>Candidatus Blackburniibacteriota</taxon>
    </lineage>
</organism>
<evidence type="ECO:0000313" key="7">
    <source>
        <dbReference type="EMBL" id="OGY12753.1"/>
    </source>
</evidence>